<gene>
    <name evidence="2" type="ORF">WHR41_07064</name>
</gene>
<feature type="compositionally biased region" description="Polar residues" evidence="1">
    <location>
        <begin position="209"/>
        <end position="221"/>
    </location>
</feature>
<organism evidence="2 3">
    <name type="scientific">Cladosporium halotolerans</name>
    <dbReference type="NCBI Taxonomy" id="1052096"/>
    <lineage>
        <taxon>Eukaryota</taxon>
        <taxon>Fungi</taxon>
        <taxon>Dikarya</taxon>
        <taxon>Ascomycota</taxon>
        <taxon>Pezizomycotina</taxon>
        <taxon>Dothideomycetes</taxon>
        <taxon>Dothideomycetidae</taxon>
        <taxon>Cladosporiales</taxon>
        <taxon>Cladosporiaceae</taxon>
        <taxon>Cladosporium</taxon>
    </lineage>
</organism>
<feature type="region of interest" description="Disordered" evidence="1">
    <location>
        <begin position="201"/>
        <end position="261"/>
    </location>
</feature>
<sequence>MGAQLRFDRISEDAFESILAQYPETVPSKLADLEEQRLSAIPARLQQRKAEDKAYLTKEEVATLVDWKLSHGTFRPSLKGLVQQNSEEFVEETTTVGFSGTSLNDSLNILTKLKGIGPATAALLLSTNDAEKLPFFSDELFRWAFWEDRSGARWDRKIKYSLKEYRELVAKVDELRKRIGRTALEAEKVAYVLGKQGANLRGAEEASKTSEPAESTKTSVQAKRKAAAVKDTDEKADANPSAKSQKTQASSGPQRMTRSSKRQKWYYYRGLVISTTA</sequence>
<dbReference type="Proteomes" id="UP000803884">
    <property type="component" value="Unassembled WGS sequence"/>
</dbReference>
<evidence type="ECO:0000256" key="1">
    <source>
        <dbReference type="SAM" id="MobiDB-lite"/>
    </source>
</evidence>
<dbReference type="EMBL" id="JAAQHG020000025">
    <property type="protein sequence ID" value="KAL1584521.1"/>
    <property type="molecule type" value="Genomic_DNA"/>
</dbReference>
<reference evidence="2 3" key="1">
    <citation type="journal article" date="2020" name="Microbiol. Resour. Announc.">
        <title>Draft Genome Sequence of a Cladosporium Species Isolated from the Mesophotic Ascidian Didemnum maculosum.</title>
        <authorList>
            <person name="Gioti A."/>
            <person name="Siaperas R."/>
            <person name="Nikolaivits E."/>
            <person name="Le Goff G."/>
            <person name="Ouazzani J."/>
            <person name="Kotoulas G."/>
            <person name="Topakas E."/>
        </authorList>
    </citation>
    <scope>NUCLEOTIDE SEQUENCE [LARGE SCALE GENOMIC DNA]</scope>
    <source>
        <strain evidence="2 3">TM138-S3</strain>
    </source>
</reference>
<name>A0AB34KK82_9PEZI</name>
<feature type="compositionally biased region" description="Basic and acidic residues" evidence="1">
    <location>
        <begin position="228"/>
        <end position="237"/>
    </location>
</feature>
<proteinExistence type="predicted"/>
<feature type="compositionally biased region" description="Polar residues" evidence="1">
    <location>
        <begin position="241"/>
        <end position="257"/>
    </location>
</feature>
<dbReference type="GeneID" id="96008507"/>
<evidence type="ECO:0000313" key="2">
    <source>
        <dbReference type="EMBL" id="KAL1584521.1"/>
    </source>
</evidence>
<comment type="caution">
    <text evidence="2">The sequence shown here is derived from an EMBL/GenBank/DDBJ whole genome shotgun (WGS) entry which is preliminary data.</text>
</comment>
<evidence type="ECO:0000313" key="3">
    <source>
        <dbReference type="Proteomes" id="UP000803884"/>
    </source>
</evidence>
<dbReference type="RefSeq" id="XP_069227627.1">
    <property type="nucleotide sequence ID" value="XM_069375669.1"/>
</dbReference>
<protein>
    <submittedName>
        <fullName evidence="2">Uncharacterized protein</fullName>
    </submittedName>
</protein>
<dbReference type="AlphaFoldDB" id="A0AB34KK82"/>
<dbReference type="PANTHER" id="PTHR21521">
    <property type="entry name" value="AMUN, ISOFORM A"/>
    <property type="match status" value="1"/>
</dbReference>
<accession>A0AB34KK82</accession>
<dbReference type="PANTHER" id="PTHR21521:SF0">
    <property type="entry name" value="AMUN, ISOFORM A"/>
    <property type="match status" value="1"/>
</dbReference>
<keyword evidence="3" id="KW-1185">Reference proteome</keyword>